<evidence type="ECO:0000313" key="4">
    <source>
        <dbReference type="EMBL" id="KIK59983.1"/>
    </source>
</evidence>
<proteinExistence type="predicted"/>
<dbReference type="AlphaFoldDB" id="A0A0D0CVG3"/>
<name>A0A0D0CVG3_9AGAR</name>
<feature type="domain" description="DUF6534" evidence="3">
    <location>
        <begin position="72"/>
        <end position="157"/>
    </location>
</feature>
<feature type="transmembrane region" description="Helical" evidence="2">
    <location>
        <begin position="103"/>
        <end position="126"/>
    </location>
</feature>
<dbReference type="HOGENOM" id="CLU_1086076_0_0_1"/>
<organism evidence="4 5">
    <name type="scientific">Collybiopsis luxurians FD-317 M1</name>
    <dbReference type="NCBI Taxonomy" id="944289"/>
    <lineage>
        <taxon>Eukaryota</taxon>
        <taxon>Fungi</taxon>
        <taxon>Dikarya</taxon>
        <taxon>Basidiomycota</taxon>
        <taxon>Agaricomycotina</taxon>
        <taxon>Agaricomycetes</taxon>
        <taxon>Agaricomycetidae</taxon>
        <taxon>Agaricales</taxon>
        <taxon>Marasmiineae</taxon>
        <taxon>Omphalotaceae</taxon>
        <taxon>Collybiopsis</taxon>
        <taxon>Collybiopsis luxurians</taxon>
    </lineage>
</organism>
<evidence type="ECO:0000256" key="2">
    <source>
        <dbReference type="SAM" id="Phobius"/>
    </source>
</evidence>
<keyword evidence="5" id="KW-1185">Reference proteome</keyword>
<feature type="transmembrane region" description="Helical" evidence="2">
    <location>
        <begin position="21"/>
        <end position="47"/>
    </location>
</feature>
<evidence type="ECO:0000256" key="1">
    <source>
        <dbReference type="SAM" id="MobiDB-lite"/>
    </source>
</evidence>
<feature type="transmembrane region" description="Helical" evidence="2">
    <location>
        <begin position="132"/>
        <end position="153"/>
    </location>
</feature>
<dbReference type="PANTHER" id="PTHR40465">
    <property type="entry name" value="CHROMOSOME 1, WHOLE GENOME SHOTGUN SEQUENCE"/>
    <property type="match status" value="1"/>
</dbReference>
<keyword evidence="2" id="KW-1133">Transmembrane helix</keyword>
<dbReference type="EMBL" id="KN834777">
    <property type="protein sequence ID" value="KIK59983.1"/>
    <property type="molecule type" value="Genomic_DNA"/>
</dbReference>
<evidence type="ECO:0000259" key="3">
    <source>
        <dbReference type="Pfam" id="PF20152"/>
    </source>
</evidence>
<feature type="region of interest" description="Disordered" evidence="1">
    <location>
        <begin position="225"/>
        <end position="256"/>
    </location>
</feature>
<accession>A0A0D0CVG3</accession>
<dbReference type="OrthoDB" id="3206554at2759"/>
<feature type="transmembrane region" description="Helical" evidence="2">
    <location>
        <begin position="59"/>
        <end position="82"/>
    </location>
</feature>
<keyword evidence="2" id="KW-0812">Transmembrane</keyword>
<dbReference type="Pfam" id="PF20152">
    <property type="entry name" value="DUF6534"/>
    <property type="match status" value="1"/>
</dbReference>
<evidence type="ECO:0000313" key="5">
    <source>
        <dbReference type="Proteomes" id="UP000053593"/>
    </source>
</evidence>
<sequence>MSTLIVHGVYSWRIFRFSKKNYWITVPIMVLAFIRFISACITTAHMITLRSFEKFRHSGVQWVFSVGLILTCVVDMMITATMMIILRQSRAQSLSLDGVIDSLILYSLETGAATVIMTIAMLITWLAMHENLIFMALHFIIAKLYANSVVAMLNYRQTLRDRAALATSRSGDAVDLDAIRLGHERSRSGRYNIFSGTRSIGAMIETTSNVPMEVNVTKTMQMHTDESLMESEDRTSAHGGVSKPPRLNMLEDERLP</sequence>
<gene>
    <name evidence="4" type="ORF">GYMLUDRAFT_97305</name>
</gene>
<protein>
    <recommendedName>
        <fullName evidence="3">DUF6534 domain-containing protein</fullName>
    </recommendedName>
</protein>
<reference evidence="4 5" key="1">
    <citation type="submission" date="2014-04" db="EMBL/GenBank/DDBJ databases">
        <title>Evolutionary Origins and Diversification of the Mycorrhizal Mutualists.</title>
        <authorList>
            <consortium name="DOE Joint Genome Institute"/>
            <consortium name="Mycorrhizal Genomics Consortium"/>
            <person name="Kohler A."/>
            <person name="Kuo A."/>
            <person name="Nagy L.G."/>
            <person name="Floudas D."/>
            <person name="Copeland A."/>
            <person name="Barry K.W."/>
            <person name="Cichocki N."/>
            <person name="Veneault-Fourrey C."/>
            <person name="LaButti K."/>
            <person name="Lindquist E.A."/>
            <person name="Lipzen A."/>
            <person name="Lundell T."/>
            <person name="Morin E."/>
            <person name="Murat C."/>
            <person name="Riley R."/>
            <person name="Ohm R."/>
            <person name="Sun H."/>
            <person name="Tunlid A."/>
            <person name="Henrissat B."/>
            <person name="Grigoriev I.V."/>
            <person name="Hibbett D.S."/>
            <person name="Martin F."/>
        </authorList>
    </citation>
    <scope>NUCLEOTIDE SEQUENCE [LARGE SCALE GENOMIC DNA]</scope>
    <source>
        <strain evidence="4 5">FD-317 M1</strain>
    </source>
</reference>
<keyword evidence="2" id="KW-0472">Membrane</keyword>
<dbReference type="Proteomes" id="UP000053593">
    <property type="component" value="Unassembled WGS sequence"/>
</dbReference>
<feature type="compositionally biased region" description="Basic and acidic residues" evidence="1">
    <location>
        <begin position="225"/>
        <end position="236"/>
    </location>
</feature>
<dbReference type="PANTHER" id="PTHR40465:SF1">
    <property type="entry name" value="DUF6534 DOMAIN-CONTAINING PROTEIN"/>
    <property type="match status" value="1"/>
</dbReference>
<dbReference type="InterPro" id="IPR045339">
    <property type="entry name" value="DUF6534"/>
</dbReference>